<dbReference type="PANTHER" id="PTHR34654">
    <property type="entry name" value="UPF0109 PROTEIN SCO5592"/>
    <property type="match status" value="1"/>
</dbReference>
<organism evidence="4">
    <name type="scientific">Planktothricoides raciborskii GIHE-MW2</name>
    <dbReference type="NCBI Taxonomy" id="2792601"/>
    <lineage>
        <taxon>Bacteria</taxon>
        <taxon>Bacillati</taxon>
        <taxon>Cyanobacteriota</taxon>
        <taxon>Cyanophyceae</taxon>
        <taxon>Oscillatoriophycideae</taxon>
        <taxon>Oscillatoriales</taxon>
        <taxon>Oscillatoriaceae</taxon>
        <taxon>Planktothricoides</taxon>
    </lineage>
</organism>
<dbReference type="PANTHER" id="PTHR34654:SF1">
    <property type="entry name" value="RNA-BINDING PROTEIN KHPA"/>
    <property type="match status" value="1"/>
</dbReference>
<accession>A0AAU8JEJ3</accession>
<evidence type="ECO:0000256" key="2">
    <source>
        <dbReference type="ARBA" id="ARBA00022884"/>
    </source>
</evidence>
<proteinExistence type="predicted"/>
<feature type="region of interest" description="Disordered" evidence="3">
    <location>
        <begin position="98"/>
        <end position="146"/>
    </location>
</feature>
<evidence type="ECO:0000256" key="1">
    <source>
        <dbReference type="ARBA" id="ARBA00022490"/>
    </source>
</evidence>
<keyword evidence="2" id="KW-0694">RNA-binding</keyword>
<dbReference type="InterPro" id="IPR020627">
    <property type="entry name" value="KhpA"/>
</dbReference>
<reference evidence="4" key="1">
    <citation type="submission" date="2024-07" db="EMBL/GenBank/DDBJ databases">
        <authorList>
            <person name="Kim Y.J."/>
            <person name="Jeong J.Y."/>
        </authorList>
    </citation>
    <scope>NUCLEOTIDE SEQUENCE</scope>
    <source>
        <strain evidence="4">GIHE-MW2</strain>
    </source>
</reference>
<dbReference type="AlphaFoldDB" id="A0AAU8JEJ3"/>
<evidence type="ECO:0000256" key="3">
    <source>
        <dbReference type="SAM" id="MobiDB-lite"/>
    </source>
</evidence>
<dbReference type="GO" id="GO:0003723">
    <property type="term" value="F:RNA binding"/>
    <property type="evidence" value="ECO:0007669"/>
    <property type="project" value="UniProtKB-KW"/>
</dbReference>
<sequence length="146" mass="16281">MSKPKNPVEVVTQTIEDKAIPDYVGLVRFLLEPLLESAESLRVDCEKSASKPKVWIRMSFEDPEKGRVFGRGGRNIQAIRTVLAAAAETVGESIYLDIYGSGSGDRDRDHSSDRSFEHSSDERSERRKSPPSTPRAKLPKPAPRDK</sequence>
<name>A0AAU8JEJ3_9CYAN</name>
<dbReference type="EMBL" id="CP159837">
    <property type="protein sequence ID" value="XCM37600.1"/>
    <property type="molecule type" value="Genomic_DNA"/>
</dbReference>
<evidence type="ECO:0000313" key="4">
    <source>
        <dbReference type="EMBL" id="XCM37600.1"/>
    </source>
</evidence>
<keyword evidence="1" id="KW-0963">Cytoplasm</keyword>
<dbReference type="RefSeq" id="WP_231636632.1">
    <property type="nucleotide sequence ID" value="NZ_CP159837.1"/>
</dbReference>
<protein>
    <submittedName>
        <fullName evidence="4">KH domain-containing protein</fullName>
    </submittedName>
</protein>
<gene>
    <name evidence="4" type="ORF">ABWT76_000370</name>
</gene>
<dbReference type="Pfam" id="PF13083">
    <property type="entry name" value="KH_KhpA-B"/>
    <property type="match status" value="1"/>
</dbReference>
<feature type="compositionally biased region" description="Basic and acidic residues" evidence="3">
    <location>
        <begin position="104"/>
        <end position="128"/>
    </location>
</feature>